<evidence type="ECO:0000256" key="1">
    <source>
        <dbReference type="ARBA" id="ARBA00009947"/>
    </source>
</evidence>
<dbReference type="InterPro" id="IPR002164">
    <property type="entry name" value="NAP_family"/>
</dbReference>
<dbReference type="EMBL" id="JAEPQZ010000010">
    <property type="protein sequence ID" value="KAG2176298.1"/>
    <property type="molecule type" value="Genomic_DNA"/>
</dbReference>
<feature type="region of interest" description="Disordered" evidence="3">
    <location>
        <begin position="368"/>
        <end position="400"/>
    </location>
</feature>
<dbReference type="FunFam" id="1.20.5.1500:FF:000001">
    <property type="entry name" value="Nucleosome assembly protein 1-like 1"/>
    <property type="match status" value="1"/>
</dbReference>
<protein>
    <recommendedName>
        <fullName evidence="4">SDE2-like domain-containing protein</fullName>
    </recommendedName>
</protein>
<dbReference type="OrthoDB" id="27325at2759"/>
<dbReference type="GO" id="GO:0006334">
    <property type="term" value="P:nucleosome assembly"/>
    <property type="evidence" value="ECO:0007669"/>
    <property type="project" value="InterPro"/>
</dbReference>
<evidence type="ECO:0000256" key="2">
    <source>
        <dbReference type="RuleBase" id="RU003876"/>
    </source>
</evidence>
<dbReference type="SUPFAM" id="SSF143113">
    <property type="entry name" value="NAP-like"/>
    <property type="match status" value="1"/>
</dbReference>
<feature type="region of interest" description="Disordered" evidence="3">
    <location>
        <begin position="1"/>
        <end position="37"/>
    </location>
</feature>
<evidence type="ECO:0000313" key="5">
    <source>
        <dbReference type="EMBL" id="KAG2176298.1"/>
    </source>
</evidence>
<feature type="compositionally biased region" description="Polar residues" evidence="3">
    <location>
        <begin position="20"/>
        <end position="37"/>
    </location>
</feature>
<dbReference type="AlphaFoldDB" id="A0A8H7PLP5"/>
<dbReference type="InterPro" id="IPR037231">
    <property type="entry name" value="NAP-like_sf"/>
</dbReference>
<organism evidence="5 6">
    <name type="scientific">Mortierella isabellina</name>
    <name type="common">Filamentous fungus</name>
    <name type="synonym">Umbelopsis isabellina</name>
    <dbReference type="NCBI Taxonomy" id="91625"/>
    <lineage>
        <taxon>Eukaryota</taxon>
        <taxon>Fungi</taxon>
        <taxon>Fungi incertae sedis</taxon>
        <taxon>Mucoromycota</taxon>
        <taxon>Mucoromycotina</taxon>
        <taxon>Umbelopsidomycetes</taxon>
        <taxon>Umbelopsidales</taxon>
        <taxon>Umbelopsidaceae</taxon>
        <taxon>Umbelopsis</taxon>
    </lineage>
</organism>
<dbReference type="Gene3D" id="1.20.5.1500">
    <property type="match status" value="1"/>
</dbReference>
<feature type="compositionally biased region" description="Acidic residues" evidence="3">
    <location>
        <begin position="607"/>
        <end position="628"/>
    </location>
</feature>
<proteinExistence type="inferred from homology"/>
<dbReference type="PANTHER" id="PTHR11875">
    <property type="entry name" value="TESTIS-SPECIFIC Y-ENCODED PROTEIN"/>
    <property type="match status" value="1"/>
</dbReference>
<gene>
    <name evidence="5" type="ORF">INT43_005532</name>
</gene>
<evidence type="ECO:0000313" key="6">
    <source>
        <dbReference type="Proteomes" id="UP000654370"/>
    </source>
</evidence>
<accession>A0A8H7PLP5</accession>
<feature type="compositionally biased region" description="Low complexity" evidence="3">
    <location>
        <begin position="727"/>
        <end position="736"/>
    </location>
</feature>
<dbReference type="GO" id="GO:0005634">
    <property type="term" value="C:nucleus"/>
    <property type="evidence" value="ECO:0007669"/>
    <property type="project" value="InterPro"/>
</dbReference>
<feature type="domain" description="SDE2-like" evidence="4">
    <location>
        <begin position="480"/>
        <end position="580"/>
    </location>
</feature>
<feature type="compositionally biased region" description="Basic residues" evidence="3">
    <location>
        <begin position="737"/>
        <end position="750"/>
    </location>
</feature>
<comment type="similarity">
    <text evidence="1 2">Belongs to the nucleosome assembly protein (NAP) family.</text>
</comment>
<dbReference type="Pfam" id="PF00956">
    <property type="entry name" value="NAP"/>
    <property type="match status" value="1"/>
</dbReference>
<dbReference type="Pfam" id="PF22782">
    <property type="entry name" value="SDE2"/>
    <property type="match status" value="1"/>
</dbReference>
<dbReference type="InterPro" id="IPR053822">
    <property type="entry name" value="SDE2-like_dom"/>
</dbReference>
<dbReference type="SUPFAM" id="SSF54236">
    <property type="entry name" value="Ubiquitin-like"/>
    <property type="match status" value="1"/>
</dbReference>
<evidence type="ECO:0000256" key="3">
    <source>
        <dbReference type="SAM" id="MobiDB-lite"/>
    </source>
</evidence>
<dbReference type="Gene3D" id="3.30.1120.90">
    <property type="entry name" value="Nucleosome assembly protein"/>
    <property type="match status" value="1"/>
</dbReference>
<reference evidence="5" key="1">
    <citation type="submission" date="2020-12" db="EMBL/GenBank/DDBJ databases">
        <title>Metabolic potential, ecology and presence of endohyphal bacteria is reflected in genomic diversity of Mucoromycotina.</title>
        <authorList>
            <person name="Muszewska A."/>
            <person name="Okrasinska A."/>
            <person name="Steczkiewicz K."/>
            <person name="Drgas O."/>
            <person name="Orlowska M."/>
            <person name="Perlinska-Lenart U."/>
            <person name="Aleksandrzak-Piekarczyk T."/>
            <person name="Szatraj K."/>
            <person name="Zielenkiewicz U."/>
            <person name="Pilsyk S."/>
            <person name="Malc E."/>
            <person name="Mieczkowski P."/>
            <person name="Kruszewska J.S."/>
            <person name="Biernat P."/>
            <person name="Pawlowska J."/>
        </authorList>
    </citation>
    <scope>NUCLEOTIDE SEQUENCE</scope>
    <source>
        <strain evidence="5">WA0000067209</strain>
    </source>
</reference>
<name>A0A8H7PLP5_MORIS</name>
<comment type="caution">
    <text evidence="5">The sequence shown here is derived from an EMBL/GenBank/DDBJ whole genome shotgun (WGS) entry which is preliminary data.</text>
</comment>
<feature type="compositionally biased region" description="Acidic residues" evidence="3">
    <location>
        <begin position="680"/>
        <end position="723"/>
    </location>
</feature>
<dbReference type="Proteomes" id="UP000654370">
    <property type="component" value="Unassembled WGS sequence"/>
</dbReference>
<feature type="compositionally biased region" description="Low complexity" evidence="3">
    <location>
        <begin position="629"/>
        <end position="640"/>
    </location>
</feature>
<feature type="region of interest" description="Disordered" evidence="3">
    <location>
        <begin position="604"/>
        <end position="750"/>
    </location>
</feature>
<evidence type="ECO:0000259" key="4">
    <source>
        <dbReference type="Pfam" id="PF22782"/>
    </source>
</evidence>
<feature type="region of interest" description="Disordered" evidence="3">
    <location>
        <begin position="154"/>
        <end position="181"/>
    </location>
</feature>
<dbReference type="InterPro" id="IPR029071">
    <property type="entry name" value="Ubiquitin-like_domsf"/>
</dbReference>
<feature type="compositionally biased region" description="Basic and acidic residues" evidence="3">
    <location>
        <begin position="171"/>
        <end position="181"/>
    </location>
</feature>
<dbReference type="FunFam" id="3.30.1120.90:FF:000003">
    <property type="entry name" value="Nucleosome assembly protein"/>
    <property type="match status" value="1"/>
</dbReference>
<sequence>MDQQQSAGVEIKNKKLEQFTAPTPQNTPSNPAPITSTYRPTVESISEDMETINTGAAAQGAAGAFSANPALLSMLQGRLGSLIGRSSGYIESLPTDVKRRLNGLKYLQTKHAEIETQFQEEILELEKKYLELYRPLYQKRTDIVVGKVEPTDEEVEIGKNADGEDEDAAAEEDKKENVDDEKTTGIPEFWLTALKNHPQFSEIITEKDEEVLKHLIDVRMSYIEKPGFKLEFDFEENEFFTNTTLTKTYFYQDQTGYGGDFVYDHAEGTEIKWKEGKDLTVTVETKKQRHKDTNKTRVVKRTVPAETFFTFFSPPAVPADGDVIDEDEAEGLDEKLEQDYDLGEEFKEKIIPHAVDYFTGKALEYGDYEGDDDFEDDFYDDEDEEDDDEDDDDEEDDDDDETAIVNSFTDSKPICLGFNPEGNATVNDLKVRLHSITNVDLTDQRITTIGGKTLDDDSLLFNANDTEGPIIYNLSVRMFGGKGGFGSMLRAQGGRMNAQKSTNFDACRDLQGRRVKAVNDAKKLAEYIEQAPERERQKAEKLKEKIEKALQEPPTKKYRFDDNQFMEDREQVVESVKLAVGDLLKNGGASSSRPKAAKAQVAVMSVFDDDEDDEDDDDEDEEEEEEQVVAESSSSPVAEPISNKSKGKGKAVELSDAIESPNENEEEEEQNTALAAFMEADLDDYDSDEDENFEAASEESEESSDDIDEDDLVDEDDISDDENPTPKAQSSSSATKGKGKATRKRKERED</sequence>
<keyword evidence="6" id="KW-1185">Reference proteome</keyword>